<comment type="caution">
    <text evidence="10">The sequence shown here is derived from an EMBL/GenBank/DDBJ whole genome shotgun (WGS) entry which is preliminary data.</text>
</comment>
<feature type="domain" description="RCC1-like" evidence="9">
    <location>
        <begin position="253"/>
        <end position="586"/>
    </location>
</feature>
<organism evidence="10 11">
    <name type="scientific">Actinomadura rubteroloni</name>
    <dbReference type="NCBI Taxonomy" id="1926885"/>
    <lineage>
        <taxon>Bacteria</taxon>
        <taxon>Bacillati</taxon>
        <taxon>Actinomycetota</taxon>
        <taxon>Actinomycetes</taxon>
        <taxon>Streptosporangiales</taxon>
        <taxon>Thermomonosporaceae</taxon>
        <taxon>Actinomadura</taxon>
    </lineage>
</organism>
<dbReference type="InterPro" id="IPR036852">
    <property type="entry name" value="Peptidase_S8/S53_dom_sf"/>
</dbReference>
<dbReference type="PANTHER" id="PTHR22870:SF408">
    <property type="entry name" value="OS09G0560450 PROTEIN"/>
    <property type="match status" value="1"/>
</dbReference>
<dbReference type="InterPro" id="IPR051210">
    <property type="entry name" value="Ub_ligase/GEF_domain"/>
</dbReference>
<dbReference type="PROSITE" id="PS00626">
    <property type="entry name" value="RCC1_2"/>
    <property type="match status" value="2"/>
</dbReference>
<dbReference type="EMBL" id="MTBP01000002">
    <property type="protein sequence ID" value="POM25243.1"/>
    <property type="molecule type" value="Genomic_DNA"/>
</dbReference>
<evidence type="ECO:0000256" key="1">
    <source>
        <dbReference type="ARBA" id="ARBA00022670"/>
    </source>
</evidence>
<dbReference type="GO" id="GO:0004252">
    <property type="term" value="F:serine-type endopeptidase activity"/>
    <property type="evidence" value="ECO:0007669"/>
    <property type="project" value="UniProtKB-UniRule"/>
</dbReference>
<proteinExistence type="inferred from homology"/>
<keyword evidence="7" id="KW-0732">Signal</keyword>
<dbReference type="PRINTS" id="PR00633">
    <property type="entry name" value="RCCNDNSATION"/>
</dbReference>
<reference evidence="10 11" key="1">
    <citation type="journal article" date="2017" name="Chemistry">
        <title>Isolation, Biosynthesis and Chemical Modifications of Rubterolones A-F: Rare Tropolone Alkaloids from Actinomadura sp. 5-2.</title>
        <authorList>
            <person name="Guo H."/>
            <person name="Benndorf R."/>
            <person name="Leichnitz D."/>
            <person name="Klassen J.L."/>
            <person name="Vollmers J."/>
            <person name="Gorls H."/>
            <person name="Steinacker M."/>
            <person name="Weigel C."/>
            <person name="Dahse H.M."/>
            <person name="Kaster A.K."/>
            <person name="de Beer Z.W."/>
            <person name="Poulsen M."/>
            <person name="Beemelmanns C."/>
        </authorList>
    </citation>
    <scope>NUCLEOTIDE SEQUENCE [LARGE SCALE GENOMIC DNA]</scope>
    <source>
        <strain evidence="10 11">5-2</strain>
    </source>
</reference>
<dbReference type="AlphaFoldDB" id="A0A2P4UJL2"/>
<evidence type="ECO:0000256" key="7">
    <source>
        <dbReference type="SAM" id="SignalP"/>
    </source>
</evidence>
<evidence type="ECO:0000259" key="9">
    <source>
        <dbReference type="Pfam" id="PF25390"/>
    </source>
</evidence>
<feature type="domain" description="Peptidase S8/S53" evidence="8">
    <location>
        <begin position="627"/>
        <end position="863"/>
    </location>
</feature>
<evidence type="ECO:0000313" key="10">
    <source>
        <dbReference type="EMBL" id="POM25243.1"/>
    </source>
</evidence>
<gene>
    <name evidence="10" type="ORF">BTM25_38870</name>
</gene>
<evidence type="ECO:0000256" key="3">
    <source>
        <dbReference type="ARBA" id="ARBA00022801"/>
    </source>
</evidence>
<keyword evidence="4 5" id="KW-0720">Serine protease</keyword>
<feature type="signal peptide" evidence="7">
    <location>
        <begin position="1"/>
        <end position="29"/>
    </location>
</feature>
<dbReference type="Gene3D" id="2.130.10.30">
    <property type="entry name" value="Regulator of chromosome condensation 1/beta-lactamase-inhibitor protein II"/>
    <property type="match status" value="2"/>
</dbReference>
<sequence length="878" mass="89035" precursor="true">MSIFSHRSIPWQARATVLAVVLAVSGAVADGGPALAEPSPSSQVYDHSKEKGTAPGAHGALTKAFSTTELSVKFKTDRGIRIRGHRFEAADGADADKITALLAKYPGAWIKPLSSRPEKDVTDERVKLEKRSGQKLPDLNSWFTVFVPKGLQSLRDELNKLPFVEIAVAKPAISSPTEPLRSYQAYRNAVGSSAGTGIEADFANAQAGGKGDGITVTDIEVSDRLGNGINATPGSAAAGGKHSLMVDNTSAHEVWAWGDNTLGQLGDGTTTNRPASLTKVSGLTSVKAVAAAGSFSVALKTDGTVWTWGANDHGQLGTGSSAPKSTVPAQVGGITNAVSISAGSTGNVLVALADGTVKSWGSNAYGQLGNSSVTGNSNVPVTVTGLTGVSTAFGAVASGWGHSAAVLANGTVKTWGLNANGQLGDNTTTNNPTPTAVSGLTGVSAVSAGAFHTLALLSSGVVKAWGYNAQGQLGDGSTTDRHSPVSVSGLTNATAVTAGDLFSAAIRNDYSVVGWGDNDKGQLGNGNNTDSTVPVQISGTGSAGTIAAGSRHVVANFLVADLDVWGDNANGQLGTLSTANSNVPVHPNDLANTQWNSCHEDLANRPAPAGAPVQVPQLGGSPCYPGSHGTPVIGIIGAQDDNNLGMAGIAPHSKLQLTHYATPGGPISYATSHSQSGDVILLELQVNGYPVEIDPLVYDQIKLAVAAGVTVVEAAGNGDHNLDNPSDPDAVTIMGRPDSGAIMVGGGEPPSLGGVNCEGSNRPAARTAMAYTTYGTRVDVQAYGACVASAGTPGFQDLSATQTDPNKMYRSTFNGTSSASPIVAGAVAALQGVAKQRGAVLTPAQVRQILKQTGTAQPTGDTRHIGPLPNLQAAINSL</sequence>
<dbReference type="Pfam" id="PF25390">
    <property type="entry name" value="WD40_RLD"/>
    <property type="match status" value="1"/>
</dbReference>
<dbReference type="Pfam" id="PF00082">
    <property type="entry name" value="Peptidase_S8"/>
    <property type="match status" value="1"/>
</dbReference>
<comment type="similarity">
    <text evidence="5">Belongs to the peptidase S8 family.</text>
</comment>
<feature type="active site" description="Charge relay system" evidence="5">
    <location>
        <position position="561"/>
    </location>
</feature>
<keyword evidence="1 5" id="KW-0645">Protease</keyword>
<dbReference type="PROSITE" id="PS50012">
    <property type="entry name" value="RCC1_3"/>
    <property type="match status" value="6"/>
</dbReference>
<dbReference type="PANTHER" id="PTHR22870">
    <property type="entry name" value="REGULATOR OF CHROMOSOME CONDENSATION"/>
    <property type="match status" value="1"/>
</dbReference>
<dbReference type="InterPro" id="IPR000408">
    <property type="entry name" value="Reg_chr_condens"/>
</dbReference>
<dbReference type="InterPro" id="IPR023828">
    <property type="entry name" value="Peptidase_S8_Ser-AS"/>
</dbReference>
<keyword evidence="3 5" id="KW-0378">Hydrolase</keyword>
<dbReference type="SUPFAM" id="SSF52743">
    <property type="entry name" value="Subtilisin-like"/>
    <property type="match status" value="1"/>
</dbReference>
<dbReference type="InterPro" id="IPR009091">
    <property type="entry name" value="RCC1/BLIP-II"/>
</dbReference>
<dbReference type="PROSITE" id="PS00138">
    <property type="entry name" value="SUBTILASE_SER"/>
    <property type="match status" value="1"/>
</dbReference>
<feature type="chain" id="PRO_5038500314" evidence="7">
    <location>
        <begin position="30"/>
        <end position="878"/>
    </location>
</feature>
<evidence type="ECO:0000313" key="11">
    <source>
        <dbReference type="Proteomes" id="UP000242367"/>
    </source>
</evidence>
<evidence type="ECO:0000256" key="5">
    <source>
        <dbReference type="PROSITE-ProRule" id="PRU01240"/>
    </source>
</evidence>
<dbReference type="Proteomes" id="UP000242367">
    <property type="component" value="Unassembled WGS sequence"/>
</dbReference>
<dbReference type="Gene3D" id="3.40.50.200">
    <property type="entry name" value="Peptidase S8/S53 domain"/>
    <property type="match status" value="1"/>
</dbReference>
<dbReference type="GO" id="GO:0006508">
    <property type="term" value="P:proteolysis"/>
    <property type="evidence" value="ECO:0007669"/>
    <property type="project" value="UniProtKB-KW"/>
</dbReference>
<evidence type="ECO:0000256" key="2">
    <source>
        <dbReference type="ARBA" id="ARBA00022737"/>
    </source>
</evidence>
<dbReference type="InterPro" id="IPR000209">
    <property type="entry name" value="Peptidase_S8/S53_dom"/>
</dbReference>
<dbReference type="SUPFAM" id="SSF50985">
    <property type="entry name" value="RCC1/BLIP-II"/>
    <property type="match status" value="2"/>
</dbReference>
<evidence type="ECO:0000256" key="6">
    <source>
        <dbReference type="SAM" id="MobiDB-lite"/>
    </source>
</evidence>
<protein>
    <submittedName>
        <fullName evidence="10">Regulator of chromosome condensation (RCC1) repeat protein</fullName>
    </submittedName>
</protein>
<name>A0A2P4UJL2_9ACTN</name>
<keyword evidence="2" id="KW-0677">Repeat</keyword>
<feature type="region of interest" description="Disordered" evidence="6">
    <location>
        <begin position="32"/>
        <end position="57"/>
    </location>
</feature>
<feature type="active site" description="Charge relay system" evidence="5">
    <location>
        <position position="628"/>
    </location>
</feature>
<feature type="active site" description="Charge relay system" evidence="5">
    <location>
        <position position="817"/>
    </location>
</feature>
<evidence type="ECO:0000256" key="4">
    <source>
        <dbReference type="ARBA" id="ARBA00022825"/>
    </source>
</evidence>
<dbReference type="InterPro" id="IPR058923">
    <property type="entry name" value="RCC1-like_dom"/>
</dbReference>
<evidence type="ECO:0000259" key="8">
    <source>
        <dbReference type="Pfam" id="PF00082"/>
    </source>
</evidence>
<accession>A0A2P4UJL2</accession>
<dbReference type="RefSeq" id="WP_103564270.1">
    <property type="nucleotide sequence ID" value="NZ_MTBP01000002.1"/>
</dbReference>
<keyword evidence="11" id="KW-1185">Reference proteome</keyword>
<dbReference type="PROSITE" id="PS51892">
    <property type="entry name" value="SUBTILASE"/>
    <property type="match status" value="1"/>
</dbReference>